<sequence>MARPEIPRVPLWQIFALITALGLVGSVATLLGAGRPPSSAFEVVLTFVPPVILAAITVWLWRRSAARARDARSE</sequence>
<comment type="caution">
    <text evidence="2">The sequence shown here is derived from an EMBL/GenBank/DDBJ whole genome shotgun (WGS) entry which is preliminary data.</text>
</comment>
<feature type="transmembrane region" description="Helical" evidence="1">
    <location>
        <begin position="12"/>
        <end position="34"/>
    </location>
</feature>
<evidence type="ECO:0000313" key="2">
    <source>
        <dbReference type="EMBL" id="RKW70446.1"/>
    </source>
</evidence>
<organism evidence="2 3">
    <name type="scientific">Galactobacter caseinivorans</name>
    <dbReference type="NCBI Taxonomy" id="2676123"/>
    <lineage>
        <taxon>Bacteria</taxon>
        <taxon>Bacillati</taxon>
        <taxon>Actinomycetota</taxon>
        <taxon>Actinomycetes</taxon>
        <taxon>Micrococcales</taxon>
        <taxon>Micrococcaceae</taxon>
        <taxon>Galactobacter</taxon>
    </lineage>
</organism>
<proteinExistence type="predicted"/>
<keyword evidence="1" id="KW-1133">Transmembrane helix</keyword>
<dbReference type="EMBL" id="QQXL01000004">
    <property type="protein sequence ID" value="RKW70446.1"/>
    <property type="molecule type" value="Genomic_DNA"/>
</dbReference>
<gene>
    <name evidence="2" type="ORF">DWQ67_08170</name>
</gene>
<name>A0A496PIX1_9MICC</name>
<evidence type="ECO:0000256" key="1">
    <source>
        <dbReference type="SAM" id="Phobius"/>
    </source>
</evidence>
<dbReference type="AlphaFoldDB" id="A0A496PIX1"/>
<keyword evidence="1" id="KW-0812">Transmembrane</keyword>
<protein>
    <submittedName>
        <fullName evidence="2">Uncharacterized protein</fullName>
    </submittedName>
</protein>
<keyword evidence="1" id="KW-0472">Membrane</keyword>
<reference evidence="2 3" key="1">
    <citation type="submission" date="2018-07" db="EMBL/GenBank/DDBJ databases">
        <title>Arthrobacter sp. nov., isolated from raw cow's milk with high bacterial count.</title>
        <authorList>
            <person name="Hahne J."/>
            <person name="Isele D."/>
            <person name="Lipski A."/>
        </authorList>
    </citation>
    <scope>NUCLEOTIDE SEQUENCE [LARGE SCALE GENOMIC DNA]</scope>
    <source>
        <strain evidence="2 3">JZ R-183</strain>
    </source>
</reference>
<dbReference type="RefSeq" id="WP_121485098.1">
    <property type="nucleotide sequence ID" value="NZ_QQXL01000004.1"/>
</dbReference>
<evidence type="ECO:0000313" key="3">
    <source>
        <dbReference type="Proteomes" id="UP000273119"/>
    </source>
</evidence>
<accession>A0A496PIX1</accession>
<dbReference type="Proteomes" id="UP000273119">
    <property type="component" value="Unassembled WGS sequence"/>
</dbReference>
<keyword evidence="3" id="KW-1185">Reference proteome</keyword>
<feature type="transmembrane region" description="Helical" evidence="1">
    <location>
        <begin position="40"/>
        <end position="61"/>
    </location>
</feature>